<dbReference type="EMBL" id="CAJNOW010005639">
    <property type="protein sequence ID" value="CAF1455548.1"/>
    <property type="molecule type" value="Genomic_DNA"/>
</dbReference>
<dbReference type="Proteomes" id="UP000663887">
    <property type="component" value="Unassembled WGS sequence"/>
</dbReference>
<dbReference type="PANTHER" id="PTHR46464">
    <property type="entry name" value="ANK_REP_REGION DOMAIN-CONTAINING PROTEIN"/>
    <property type="match status" value="1"/>
</dbReference>
<dbReference type="Proteomes" id="UP000663856">
    <property type="component" value="Unassembled WGS sequence"/>
</dbReference>
<dbReference type="InterPro" id="IPR036770">
    <property type="entry name" value="Ankyrin_rpt-contain_sf"/>
</dbReference>
<feature type="region of interest" description="Disordered" evidence="2">
    <location>
        <begin position="827"/>
        <end position="853"/>
    </location>
</feature>
<dbReference type="InterPro" id="IPR000225">
    <property type="entry name" value="Armadillo"/>
</dbReference>
<dbReference type="Gene3D" id="1.25.40.20">
    <property type="entry name" value="Ankyrin repeat-containing domain"/>
    <property type="match status" value="1"/>
</dbReference>
<evidence type="ECO:0000256" key="2">
    <source>
        <dbReference type="SAM" id="MobiDB-lite"/>
    </source>
</evidence>
<dbReference type="SMART" id="SM00185">
    <property type="entry name" value="ARM"/>
    <property type="match status" value="6"/>
</dbReference>
<dbReference type="PROSITE" id="PS50088">
    <property type="entry name" value="ANK_REPEAT"/>
    <property type="match status" value="1"/>
</dbReference>
<keyword evidence="1" id="KW-0040">ANK repeat</keyword>
<evidence type="ECO:0000313" key="3">
    <source>
        <dbReference type="EMBL" id="CAF1455548.1"/>
    </source>
</evidence>
<dbReference type="AlphaFoldDB" id="A0A816ZQM8"/>
<dbReference type="EMBL" id="CAJNRE010016254">
    <property type="protein sequence ID" value="CAF2144620.1"/>
    <property type="molecule type" value="Genomic_DNA"/>
</dbReference>
<name>A0A816ZQM8_9BILA</name>
<dbReference type="InterPro" id="IPR043379">
    <property type="entry name" value="ANKAR"/>
</dbReference>
<gene>
    <name evidence="3" type="ORF">KQP761_LOCUS12223</name>
    <name evidence="5" type="ORF">MBJ925_LOCUS30079</name>
    <name evidence="4" type="ORF">WKI299_LOCUS26147</name>
    <name evidence="6" type="ORF">XDN619_LOCUS34190</name>
</gene>
<dbReference type="PANTHER" id="PTHR46464:SF2">
    <property type="entry name" value="ANKYRIN AND ARMADILLO REPEAT-CONTAINING PROTEIN"/>
    <property type="match status" value="1"/>
</dbReference>
<dbReference type="InterPro" id="IPR002110">
    <property type="entry name" value="Ankyrin_rpt"/>
</dbReference>
<reference evidence="6" key="1">
    <citation type="submission" date="2021-02" db="EMBL/GenBank/DDBJ databases">
        <authorList>
            <person name="Nowell W R."/>
        </authorList>
    </citation>
    <scope>NUCLEOTIDE SEQUENCE</scope>
</reference>
<evidence type="ECO:0000313" key="5">
    <source>
        <dbReference type="EMBL" id="CAF2144620.1"/>
    </source>
</evidence>
<organism evidence="6 7">
    <name type="scientific">Rotaria magnacalcarata</name>
    <dbReference type="NCBI Taxonomy" id="392030"/>
    <lineage>
        <taxon>Eukaryota</taxon>
        <taxon>Metazoa</taxon>
        <taxon>Spiralia</taxon>
        <taxon>Gnathifera</taxon>
        <taxon>Rotifera</taxon>
        <taxon>Eurotatoria</taxon>
        <taxon>Bdelloidea</taxon>
        <taxon>Philodinida</taxon>
        <taxon>Philodinidae</taxon>
        <taxon>Rotaria</taxon>
    </lineage>
</organism>
<evidence type="ECO:0000256" key="1">
    <source>
        <dbReference type="PROSITE-ProRule" id="PRU00023"/>
    </source>
</evidence>
<dbReference type="OrthoDB" id="1683831at2759"/>
<dbReference type="SUPFAM" id="SSF48371">
    <property type="entry name" value="ARM repeat"/>
    <property type="match status" value="2"/>
</dbReference>
<comment type="caution">
    <text evidence="6">The sequence shown here is derived from an EMBL/GenBank/DDBJ whole genome shotgun (WGS) entry which is preliminary data.</text>
</comment>
<sequence length="853" mass="95900">MISTPIPSPGNVEPIDESLNINVYDDNGYLPLHRAAFNGHEVTIKNILDEAQKRNELLQQLEAITHDVNEFTPLLLATAAGRLDIIAYLLTYPVNIHATDAHGFGMAAVAVLSQNERTLRYIIDLPISSKEYNVWKPIFKLFASIKEEDSSAAGRMIELLTRHQSDHIHVSSYWLPMLDNGLLSTLVRIFDLSGNDDALTSAFLILLNLFNALPDRKSELNKIKNSFSAILKHTRSTNNQILTLLGRTLSSLSTEKLLIDFMVEQGLVESLVTLIDKQRSPQIIYPFFDCLANVVAKSFEYQHKFVFLKDFLLVIVHSYLQEFDLNLSLSVIRFIRQLVRNNPILQDILAHYGACEHLLGALSTSSKELQQVSIEAIQALSDKNQLVQQILLREHALEQLLNLLEKTNMSTLQIAIVCTLWTLCENNSIQKRDVATRIGVRKLISFYTIKSDEHLLVVTDALNELAKSAASVNMNIPEEINQSQGIPYLIRLLKSNNELLVLSVLKSLQLITCAPGFTSNRKNQEIIVKNDGIKLLVALMMHAKMETVQVESAQALACIALGEYLLEYIVYKVVILLGNNQCSVLIESTLDFSYGHLVDLMHSRDINVQIKASNALATFIYNNSRVQLSLSYQYQFPFHYFQKFLQSHNDSVRSTAAFQVVAFSGLITEQKPSVNTAIGCGILMDILRVSPVDDAKSAAAECLARLAHMKSGIPQAVIAVNAIDHLCNLFSSSNDITIGNAAVALGFLSHVPEGRRKLLYRCRTEPDIMAFLKVYNCLPGLTSRLSIHLLEDWDRYDTLKLPKLRSQETNIRYFKVFSNNIERSRAAPQSDYEHEQASSNKSDFYLPPLRQKV</sequence>
<dbReference type="Proteomes" id="UP000663824">
    <property type="component" value="Unassembled WGS sequence"/>
</dbReference>
<dbReference type="Proteomes" id="UP000663834">
    <property type="component" value="Unassembled WGS sequence"/>
</dbReference>
<dbReference type="Pfam" id="PF12796">
    <property type="entry name" value="Ank_2"/>
    <property type="match status" value="1"/>
</dbReference>
<evidence type="ECO:0000313" key="6">
    <source>
        <dbReference type="EMBL" id="CAF2228552.1"/>
    </source>
</evidence>
<dbReference type="Gene3D" id="1.25.10.10">
    <property type="entry name" value="Leucine-rich Repeat Variant"/>
    <property type="match status" value="4"/>
</dbReference>
<evidence type="ECO:0008006" key="8">
    <source>
        <dbReference type="Google" id="ProtNLM"/>
    </source>
</evidence>
<dbReference type="SMART" id="SM00248">
    <property type="entry name" value="ANK"/>
    <property type="match status" value="3"/>
</dbReference>
<protein>
    <recommendedName>
        <fullName evidence="8">Ankyrin and armadillo repeat-containing protein</fullName>
    </recommendedName>
</protein>
<dbReference type="EMBL" id="CAJNRF010011317">
    <property type="protein sequence ID" value="CAF2130276.1"/>
    <property type="molecule type" value="Genomic_DNA"/>
</dbReference>
<proteinExistence type="predicted"/>
<dbReference type="EMBL" id="CAJNRG010017458">
    <property type="protein sequence ID" value="CAF2228552.1"/>
    <property type="molecule type" value="Genomic_DNA"/>
</dbReference>
<feature type="repeat" description="ANK" evidence="1">
    <location>
        <begin position="69"/>
        <end position="101"/>
    </location>
</feature>
<dbReference type="SUPFAM" id="SSF48403">
    <property type="entry name" value="Ankyrin repeat"/>
    <property type="match status" value="1"/>
</dbReference>
<dbReference type="InterPro" id="IPR011989">
    <property type="entry name" value="ARM-like"/>
</dbReference>
<evidence type="ECO:0000313" key="7">
    <source>
        <dbReference type="Proteomes" id="UP000663887"/>
    </source>
</evidence>
<evidence type="ECO:0000313" key="4">
    <source>
        <dbReference type="EMBL" id="CAF2130276.1"/>
    </source>
</evidence>
<dbReference type="InterPro" id="IPR016024">
    <property type="entry name" value="ARM-type_fold"/>
</dbReference>
<accession>A0A816ZQM8</accession>